<reference evidence="1" key="1">
    <citation type="submission" date="2016-08" db="EMBL/GenBank/DDBJ databases">
        <authorList>
            <person name="Seilhamer J.J."/>
        </authorList>
    </citation>
    <scope>NUCLEOTIDE SEQUENCE</scope>
    <source>
        <strain evidence="1">86</strain>
    </source>
</reference>
<name>A0A212LDI6_9HYPH</name>
<dbReference type="AlphaFoldDB" id="A0A212LDI6"/>
<dbReference type="EMBL" id="FMJD01000006">
    <property type="protein sequence ID" value="SCM75419.1"/>
    <property type="molecule type" value="Genomic_DNA"/>
</dbReference>
<proteinExistence type="predicted"/>
<sequence>MPDPINTWDHTIPAGRGEYDGASWSKLSVIFGDDFERYFLAAYALIVFDEGGALTGMYRERKGVRLWVLAHCVTDLVEKAANAPLAKFGEKQRANLSVFRDFLYFALGEAHPLGLLELLVERDVFSFGLSSAPARASNIRMLKEAINWYVSIPEWERWWSIYKGCRNPSDHRLFGYLSGGAAA</sequence>
<accession>A0A212LDI6</accession>
<protein>
    <submittedName>
        <fullName evidence="1">Uncharacterized protein</fullName>
    </submittedName>
</protein>
<gene>
    <name evidence="1" type="ORF">KL86PLE_20087</name>
</gene>
<evidence type="ECO:0000313" key="1">
    <source>
        <dbReference type="EMBL" id="SCM75419.1"/>
    </source>
</evidence>
<organism evidence="1">
    <name type="scientific">uncultured Pleomorphomonas sp</name>
    <dbReference type="NCBI Taxonomy" id="442121"/>
    <lineage>
        <taxon>Bacteria</taxon>
        <taxon>Pseudomonadati</taxon>
        <taxon>Pseudomonadota</taxon>
        <taxon>Alphaproteobacteria</taxon>
        <taxon>Hyphomicrobiales</taxon>
        <taxon>Pleomorphomonadaceae</taxon>
        <taxon>Pleomorphomonas</taxon>
        <taxon>environmental samples</taxon>
    </lineage>
</organism>
<dbReference type="RefSeq" id="WP_288195804.1">
    <property type="nucleotide sequence ID" value="NZ_LT608334.1"/>
</dbReference>